<dbReference type="InterPro" id="IPR041036">
    <property type="entry name" value="GH5_C"/>
</dbReference>
<evidence type="ECO:0000313" key="7">
    <source>
        <dbReference type="EMBL" id="CAL5131486.1"/>
    </source>
</evidence>
<dbReference type="Proteomes" id="UP001497525">
    <property type="component" value="Unassembled WGS sequence"/>
</dbReference>
<dbReference type="GO" id="GO:0000272">
    <property type="term" value="P:polysaccharide catabolic process"/>
    <property type="evidence" value="ECO:0007669"/>
    <property type="project" value="InterPro"/>
</dbReference>
<evidence type="ECO:0000259" key="6">
    <source>
        <dbReference type="Pfam" id="PF18564"/>
    </source>
</evidence>
<dbReference type="InterPro" id="IPR052066">
    <property type="entry name" value="Glycosphingolipid_Hydrolases"/>
</dbReference>
<feature type="domain" description="Glycoside hydrolase family 5" evidence="5">
    <location>
        <begin position="46"/>
        <end position="388"/>
    </location>
</feature>
<accession>A0AAV2T5M7</accession>
<feature type="domain" description="Glycoside hydrolase family 5 C-terminal" evidence="6">
    <location>
        <begin position="408"/>
        <end position="476"/>
    </location>
</feature>
<dbReference type="GO" id="GO:0004553">
    <property type="term" value="F:hydrolase activity, hydrolyzing O-glycosyl compounds"/>
    <property type="evidence" value="ECO:0007669"/>
    <property type="project" value="InterPro"/>
</dbReference>
<keyword evidence="2 4" id="KW-0378">Hydrolase</keyword>
<name>A0AAV2T5M7_CALDB</name>
<dbReference type="Gene3D" id="3.20.20.80">
    <property type="entry name" value="Glycosidases"/>
    <property type="match status" value="1"/>
</dbReference>
<dbReference type="EMBL" id="CAXLJL010000095">
    <property type="protein sequence ID" value="CAL5131486.1"/>
    <property type="molecule type" value="Genomic_DNA"/>
</dbReference>
<dbReference type="PANTHER" id="PTHR31308">
    <property type="match status" value="1"/>
</dbReference>
<evidence type="ECO:0000259" key="5">
    <source>
        <dbReference type="Pfam" id="PF00150"/>
    </source>
</evidence>
<evidence type="ECO:0008006" key="9">
    <source>
        <dbReference type="Google" id="ProtNLM"/>
    </source>
</evidence>
<comment type="similarity">
    <text evidence="1 4">Belongs to the glycosyl hydrolase 5 (cellulase A) family.</text>
</comment>
<dbReference type="PANTHER" id="PTHR31308:SF3">
    <property type="entry name" value="ENDOGLYCOCERAMIDASE"/>
    <property type="match status" value="1"/>
</dbReference>
<evidence type="ECO:0000256" key="1">
    <source>
        <dbReference type="ARBA" id="ARBA00005641"/>
    </source>
</evidence>
<dbReference type="GO" id="GO:0016042">
    <property type="term" value="P:lipid catabolic process"/>
    <property type="evidence" value="ECO:0007669"/>
    <property type="project" value="UniProtKB-ARBA"/>
</dbReference>
<proteinExistence type="inferred from homology"/>
<dbReference type="Pfam" id="PF00150">
    <property type="entry name" value="Cellulase"/>
    <property type="match status" value="1"/>
</dbReference>
<comment type="caution">
    <text evidence="7">The sequence shown here is derived from an EMBL/GenBank/DDBJ whole genome shotgun (WGS) entry which is preliminary data.</text>
</comment>
<dbReference type="InterPro" id="IPR013780">
    <property type="entry name" value="Glyco_hydro_b"/>
</dbReference>
<dbReference type="AlphaFoldDB" id="A0AAV2T5M7"/>
<evidence type="ECO:0000256" key="3">
    <source>
        <dbReference type="ARBA" id="ARBA00023295"/>
    </source>
</evidence>
<organism evidence="7 8">
    <name type="scientific">Calicophoron daubneyi</name>
    <name type="common">Rumen fluke</name>
    <name type="synonym">Paramphistomum daubneyi</name>
    <dbReference type="NCBI Taxonomy" id="300641"/>
    <lineage>
        <taxon>Eukaryota</taxon>
        <taxon>Metazoa</taxon>
        <taxon>Spiralia</taxon>
        <taxon>Lophotrochozoa</taxon>
        <taxon>Platyhelminthes</taxon>
        <taxon>Trematoda</taxon>
        <taxon>Digenea</taxon>
        <taxon>Plagiorchiida</taxon>
        <taxon>Pronocephalata</taxon>
        <taxon>Paramphistomoidea</taxon>
        <taxon>Paramphistomidae</taxon>
        <taxon>Calicophoron</taxon>
    </lineage>
</organism>
<gene>
    <name evidence="7" type="ORF">CDAUBV1_LOCUS3907</name>
</gene>
<reference evidence="7" key="1">
    <citation type="submission" date="2024-06" db="EMBL/GenBank/DDBJ databases">
        <authorList>
            <person name="Liu X."/>
            <person name="Lenzi L."/>
            <person name="Haldenby T S."/>
            <person name="Uol C."/>
        </authorList>
    </citation>
    <scope>NUCLEOTIDE SEQUENCE</scope>
</reference>
<dbReference type="GO" id="GO:1901136">
    <property type="term" value="P:carbohydrate derivative catabolic process"/>
    <property type="evidence" value="ECO:0007669"/>
    <property type="project" value="UniProtKB-ARBA"/>
</dbReference>
<evidence type="ECO:0000256" key="2">
    <source>
        <dbReference type="ARBA" id="ARBA00022801"/>
    </source>
</evidence>
<dbReference type="InterPro" id="IPR001547">
    <property type="entry name" value="Glyco_hydro_5"/>
</dbReference>
<keyword evidence="3 4" id="KW-0326">Glycosidase</keyword>
<protein>
    <recommendedName>
        <fullName evidence="9">Endoglycoceramidase</fullName>
    </recommendedName>
</protein>
<dbReference type="Pfam" id="PF18564">
    <property type="entry name" value="Glyco_hydro_5_C"/>
    <property type="match status" value="1"/>
</dbReference>
<sequence>MANFGKYIRSGAILTVLTLLFVTFSFAGFTDKVRLNEDGMFVDSSSRVMLFHGFNTVVKRFPWYDLQMKNESRLKIYKNLGFNVVRLGLMWSGVMPLKSTVNQTYLEEIEKIVDLCEKYGLYVLLDMHQDELSSKFNSYDGVPLWLMNEFPRISSDYKYPWPFEKPPTRKFYNYLTYACAECAEQLYTNLSIFKYWGDFWEVVADRFKQKNNVLGYELINEPPMSNFYKRYESLSPAYVGKHHLLPVYDYLVKRIRVKDQQTLVFFEPMTYGIFYPRGTGFTHAPGTVDDPRERLKSVLSYHYYCWPATRMKPNSTMPWWMRIFCDQILLPEVMINTAETARLIGSGRFMTEFGHCAPDSNPLSINTIECNKVLDTADEQFESWTYWNDKLLDNFAYPVPTHIKVLSRCYPRTVSGHLLNMRFDPKSAYFFLKFNKSSVSSISSNIIAEIFIPRAVHYPHGFVVALNPPVLKYTTKGDILSIKAPFCLRKLTLIVEVVIMKREMQMLPLKHEVAYPTHRNVAGQYKAKSYSEDYGVREHSLFLNRMTANSSFSSRRLREDQIATL</sequence>
<evidence type="ECO:0000313" key="8">
    <source>
        <dbReference type="Proteomes" id="UP001497525"/>
    </source>
</evidence>
<dbReference type="SUPFAM" id="SSF51445">
    <property type="entry name" value="(Trans)glycosidases"/>
    <property type="match status" value="1"/>
</dbReference>
<evidence type="ECO:0000256" key="4">
    <source>
        <dbReference type="RuleBase" id="RU361153"/>
    </source>
</evidence>
<dbReference type="Gene3D" id="2.60.40.1180">
    <property type="entry name" value="Golgi alpha-mannosidase II"/>
    <property type="match status" value="1"/>
</dbReference>
<dbReference type="InterPro" id="IPR017853">
    <property type="entry name" value="GH"/>
</dbReference>